<evidence type="ECO:0000313" key="3">
    <source>
        <dbReference type="Proteomes" id="UP000887013"/>
    </source>
</evidence>
<keyword evidence="1" id="KW-0472">Membrane</keyword>
<reference evidence="2" key="1">
    <citation type="submission" date="2020-08" db="EMBL/GenBank/DDBJ databases">
        <title>Multicomponent nature underlies the extraordinary mechanical properties of spider dragline silk.</title>
        <authorList>
            <person name="Kono N."/>
            <person name="Nakamura H."/>
            <person name="Mori M."/>
            <person name="Yoshida Y."/>
            <person name="Ohtoshi R."/>
            <person name="Malay A.D."/>
            <person name="Moran D.A.P."/>
            <person name="Tomita M."/>
            <person name="Numata K."/>
            <person name="Arakawa K."/>
        </authorList>
    </citation>
    <scope>NUCLEOTIDE SEQUENCE</scope>
</reference>
<proteinExistence type="predicted"/>
<keyword evidence="1" id="KW-0812">Transmembrane</keyword>
<comment type="caution">
    <text evidence="2">The sequence shown here is derived from an EMBL/GenBank/DDBJ whole genome shotgun (WGS) entry which is preliminary data.</text>
</comment>
<dbReference type="AlphaFoldDB" id="A0A8X6NUA3"/>
<dbReference type="Proteomes" id="UP000887013">
    <property type="component" value="Unassembled WGS sequence"/>
</dbReference>
<protein>
    <submittedName>
        <fullName evidence="2">Uncharacterized protein</fullName>
    </submittedName>
</protein>
<gene>
    <name evidence="2" type="ORF">NPIL_562601</name>
</gene>
<keyword evidence="1" id="KW-1133">Transmembrane helix</keyword>
<dbReference type="EMBL" id="BMAW01013006">
    <property type="protein sequence ID" value="GFT31403.1"/>
    <property type="molecule type" value="Genomic_DNA"/>
</dbReference>
<sequence length="149" mass="17060">MQNSKAILYLLIFRTPQNTVSHGKKTQCRLSAAKLARKPKPPYFHVLVHQSIQIALTEKILELPVSKPTRSKSIYKLHDCFKHGFHIQCRLTQSILTCNTTYKNNIVPGIVLIKESKKSRFFFPVIFGVPSVVILHIFVIGTFKFRIPS</sequence>
<evidence type="ECO:0000313" key="2">
    <source>
        <dbReference type="EMBL" id="GFT31403.1"/>
    </source>
</evidence>
<evidence type="ECO:0000256" key="1">
    <source>
        <dbReference type="SAM" id="Phobius"/>
    </source>
</evidence>
<name>A0A8X6NUA3_NEPPI</name>
<organism evidence="2 3">
    <name type="scientific">Nephila pilipes</name>
    <name type="common">Giant wood spider</name>
    <name type="synonym">Nephila maculata</name>
    <dbReference type="NCBI Taxonomy" id="299642"/>
    <lineage>
        <taxon>Eukaryota</taxon>
        <taxon>Metazoa</taxon>
        <taxon>Ecdysozoa</taxon>
        <taxon>Arthropoda</taxon>
        <taxon>Chelicerata</taxon>
        <taxon>Arachnida</taxon>
        <taxon>Araneae</taxon>
        <taxon>Araneomorphae</taxon>
        <taxon>Entelegynae</taxon>
        <taxon>Araneoidea</taxon>
        <taxon>Nephilidae</taxon>
        <taxon>Nephila</taxon>
    </lineage>
</organism>
<keyword evidence="3" id="KW-1185">Reference proteome</keyword>
<feature type="transmembrane region" description="Helical" evidence="1">
    <location>
        <begin position="121"/>
        <end position="143"/>
    </location>
</feature>
<accession>A0A8X6NUA3</accession>